<keyword evidence="1" id="KW-0472">Membrane</keyword>
<proteinExistence type="predicted"/>
<name>A0AAN7GEI1_9MYRT</name>
<organism evidence="2 3">
    <name type="scientific">Trapa incisa</name>
    <dbReference type="NCBI Taxonomy" id="236973"/>
    <lineage>
        <taxon>Eukaryota</taxon>
        <taxon>Viridiplantae</taxon>
        <taxon>Streptophyta</taxon>
        <taxon>Embryophyta</taxon>
        <taxon>Tracheophyta</taxon>
        <taxon>Spermatophyta</taxon>
        <taxon>Magnoliopsida</taxon>
        <taxon>eudicotyledons</taxon>
        <taxon>Gunneridae</taxon>
        <taxon>Pentapetalae</taxon>
        <taxon>rosids</taxon>
        <taxon>malvids</taxon>
        <taxon>Myrtales</taxon>
        <taxon>Lythraceae</taxon>
        <taxon>Trapa</taxon>
    </lineage>
</organism>
<accession>A0AAN7GEI1</accession>
<keyword evidence="1" id="KW-0812">Transmembrane</keyword>
<keyword evidence="1" id="KW-1133">Transmembrane helix</keyword>
<evidence type="ECO:0000313" key="2">
    <source>
        <dbReference type="EMBL" id="KAK4744086.1"/>
    </source>
</evidence>
<sequence>MVSITAGVAIAAYTRHRRLRGHAAGPDPDSPHLCRHQAKPHHITLLRRPLLPCLPLNPVGKEFPILRQTSGFHLDFFVFGTNSVCAFALNLAVFLLIGKTSSLTMNVAGVTPSRRSTYSATESPSWAWATTTMRSCRSSRSRRRRPRRDEKDEESQCCVVTVDANDVAATTEAGKKGRRHC</sequence>
<protein>
    <submittedName>
        <fullName evidence="2">Uncharacterized protein</fullName>
    </submittedName>
</protein>
<dbReference type="AlphaFoldDB" id="A0AAN7GEI1"/>
<reference evidence="2 3" key="1">
    <citation type="journal article" date="2023" name="Hortic Res">
        <title>Pangenome of water caltrop reveals structural variations and asymmetric subgenome divergence after allopolyploidization.</title>
        <authorList>
            <person name="Zhang X."/>
            <person name="Chen Y."/>
            <person name="Wang L."/>
            <person name="Yuan Y."/>
            <person name="Fang M."/>
            <person name="Shi L."/>
            <person name="Lu R."/>
            <person name="Comes H.P."/>
            <person name="Ma Y."/>
            <person name="Chen Y."/>
            <person name="Huang G."/>
            <person name="Zhou Y."/>
            <person name="Zheng Z."/>
            <person name="Qiu Y."/>
        </authorList>
    </citation>
    <scope>NUCLEOTIDE SEQUENCE [LARGE SCALE GENOMIC DNA]</scope>
    <source>
        <tissue evidence="2">Roots</tissue>
    </source>
</reference>
<dbReference type="Proteomes" id="UP001345219">
    <property type="component" value="Chromosome 9"/>
</dbReference>
<gene>
    <name evidence="2" type="ORF">SAY87_010398</name>
</gene>
<dbReference type="EMBL" id="JAXIOK010000022">
    <property type="protein sequence ID" value="KAK4744086.1"/>
    <property type="molecule type" value="Genomic_DNA"/>
</dbReference>
<comment type="caution">
    <text evidence="2">The sequence shown here is derived from an EMBL/GenBank/DDBJ whole genome shotgun (WGS) entry which is preliminary data.</text>
</comment>
<evidence type="ECO:0000256" key="1">
    <source>
        <dbReference type="SAM" id="Phobius"/>
    </source>
</evidence>
<feature type="transmembrane region" description="Helical" evidence="1">
    <location>
        <begin position="76"/>
        <end position="97"/>
    </location>
</feature>
<evidence type="ECO:0000313" key="3">
    <source>
        <dbReference type="Proteomes" id="UP001345219"/>
    </source>
</evidence>
<keyword evidence="3" id="KW-1185">Reference proteome</keyword>